<dbReference type="CDD" id="cd01948">
    <property type="entry name" value="EAL"/>
    <property type="match status" value="1"/>
</dbReference>
<feature type="domain" description="EAL" evidence="2">
    <location>
        <begin position="374"/>
        <end position="623"/>
    </location>
</feature>
<evidence type="ECO:0000259" key="2">
    <source>
        <dbReference type="PROSITE" id="PS50883"/>
    </source>
</evidence>
<dbReference type="SMART" id="SM00267">
    <property type="entry name" value="GGDEF"/>
    <property type="match status" value="1"/>
</dbReference>
<feature type="transmembrane region" description="Helical" evidence="1">
    <location>
        <begin position="172"/>
        <end position="191"/>
    </location>
</feature>
<dbReference type="InterPro" id="IPR029787">
    <property type="entry name" value="Nucleotide_cyclase"/>
</dbReference>
<dbReference type="EMBL" id="SNZB01000001">
    <property type="protein sequence ID" value="TDR23318.1"/>
    <property type="molecule type" value="Genomic_DNA"/>
</dbReference>
<protein>
    <submittedName>
        <fullName evidence="3">EAL domain-containing protein (Putative c-di-GMP-specific phosphodiesterase class I)</fullName>
    </submittedName>
</protein>
<keyword evidence="1" id="KW-0812">Transmembrane</keyword>
<dbReference type="PANTHER" id="PTHR33121">
    <property type="entry name" value="CYCLIC DI-GMP PHOSPHODIESTERASE PDEF"/>
    <property type="match status" value="1"/>
</dbReference>
<evidence type="ECO:0000256" key="1">
    <source>
        <dbReference type="SAM" id="Phobius"/>
    </source>
</evidence>
<dbReference type="PANTHER" id="PTHR33121:SF70">
    <property type="entry name" value="SIGNALING PROTEIN YKOW"/>
    <property type="match status" value="1"/>
</dbReference>
<dbReference type="InterPro" id="IPR035919">
    <property type="entry name" value="EAL_sf"/>
</dbReference>
<dbReference type="Gene3D" id="3.30.70.270">
    <property type="match status" value="1"/>
</dbReference>
<accession>A0A4R6Y2T6</accession>
<proteinExistence type="predicted"/>
<comment type="caution">
    <text evidence="3">The sequence shown here is derived from an EMBL/GenBank/DDBJ whole genome shotgun (WGS) entry which is preliminary data.</text>
</comment>
<sequence length="627" mass="70385">MEKKKRSLLMVIFTFVVILLVAAGNIYSLSRSHYLAQLDGQLSLLANHKAISHLLNAVDTDEIASQTSQFELFLKQQHPNAFGVLFYHELPSEGEAFNWASSQKTPINGMAFDNNLVSELAAKAIDDNQSATSVMVGDKTYRTLFVPASTGQRANLLLLVEVSGVRLLYAKYAFWLIPVIVALAGIVYCWHRWIHTKRLARWLKLIDQSMVDPITGLPNQQQLLLDLENSRHTNLAFIKVSNFNSILNTYGPIITNGVLRQISAVIAGFKHPMLLKPTCYHVNQSVFAILEDQDISFDGIAEVTKSLIRTIMSTEYQVGNGQTIAVNVTTGAVRQNTDAFILANMALQEAESNKLQFYLVDERDSMLPETYKRDLALTQVLIKGINERRLIAYYQPIFSAKDHSKVEKYECLARLVDGQGEILLMPNVFISLAQRANIYYLITKVMIKHAVEFAQKNKVMVTINLSIADINNPRTCDYLFEKITKSGVGDLLQFELLENEAIVETELVIEFIKLLHHHGCKVGMDDLGKGHSNIERLLNLPVDFVKIDRAIMENVTQNPEIQNLARGIVELAHKKGFKVVAEYCADQDLVEAAIDLGVDYLQGFYLGRPAPDLFVHNEQQMTASGRA</sequence>
<dbReference type="InterPro" id="IPR043128">
    <property type="entry name" value="Rev_trsase/Diguanyl_cyclase"/>
</dbReference>
<dbReference type="OrthoDB" id="8416215at2"/>
<keyword evidence="4" id="KW-1185">Reference proteome</keyword>
<dbReference type="SUPFAM" id="SSF55073">
    <property type="entry name" value="Nucleotide cyclase"/>
    <property type="match status" value="1"/>
</dbReference>
<dbReference type="Pfam" id="PF00990">
    <property type="entry name" value="GGDEF"/>
    <property type="match status" value="1"/>
</dbReference>
<evidence type="ECO:0000313" key="3">
    <source>
        <dbReference type="EMBL" id="TDR23318.1"/>
    </source>
</evidence>
<keyword evidence="1" id="KW-0472">Membrane</keyword>
<dbReference type="InterPro" id="IPR000160">
    <property type="entry name" value="GGDEF_dom"/>
</dbReference>
<dbReference type="SUPFAM" id="SSF141868">
    <property type="entry name" value="EAL domain-like"/>
    <property type="match status" value="1"/>
</dbReference>
<dbReference type="Proteomes" id="UP000295724">
    <property type="component" value="Unassembled WGS sequence"/>
</dbReference>
<dbReference type="SMART" id="SM00052">
    <property type="entry name" value="EAL"/>
    <property type="match status" value="1"/>
</dbReference>
<gene>
    <name evidence="3" type="ORF">C8D91_0178</name>
</gene>
<keyword evidence="1" id="KW-1133">Transmembrane helix</keyword>
<dbReference type="Pfam" id="PF00563">
    <property type="entry name" value="EAL"/>
    <property type="match status" value="1"/>
</dbReference>
<dbReference type="GO" id="GO:0071111">
    <property type="term" value="F:cyclic-guanylate-specific phosphodiesterase activity"/>
    <property type="evidence" value="ECO:0007669"/>
    <property type="project" value="InterPro"/>
</dbReference>
<dbReference type="PROSITE" id="PS50883">
    <property type="entry name" value="EAL"/>
    <property type="match status" value="1"/>
</dbReference>
<dbReference type="InterPro" id="IPR001633">
    <property type="entry name" value="EAL_dom"/>
</dbReference>
<dbReference type="RefSeq" id="WP_099018033.1">
    <property type="nucleotide sequence ID" value="NZ_NIHB01000001.1"/>
</dbReference>
<evidence type="ECO:0000313" key="4">
    <source>
        <dbReference type="Proteomes" id="UP000295724"/>
    </source>
</evidence>
<dbReference type="Gene3D" id="3.20.20.450">
    <property type="entry name" value="EAL domain"/>
    <property type="match status" value="1"/>
</dbReference>
<name>A0A4R6Y2T6_9GAMM</name>
<reference evidence="3 4" key="1">
    <citation type="submission" date="2019-03" db="EMBL/GenBank/DDBJ databases">
        <title>Genomic Encyclopedia of Type Strains, Phase IV (KMG-IV): sequencing the most valuable type-strain genomes for metagenomic binning, comparative biology and taxonomic classification.</title>
        <authorList>
            <person name="Goeker M."/>
        </authorList>
    </citation>
    <scope>NUCLEOTIDE SEQUENCE [LARGE SCALE GENOMIC DNA]</scope>
    <source>
        <strain evidence="3 4">DSM 25488</strain>
    </source>
</reference>
<organism evidence="3 4">
    <name type="scientific">Marinicella litoralis</name>
    <dbReference type="NCBI Taxonomy" id="644220"/>
    <lineage>
        <taxon>Bacteria</taxon>
        <taxon>Pseudomonadati</taxon>
        <taxon>Pseudomonadota</taxon>
        <taxon>Gammaproteobacteria</taxon>
        <taxon>Lysobacterales</taxon>
        <taxon>Marinicellaceae</taxon>
        <taxon>Marinicella</taxon>
    </lineage>
</organism>
<dbReference type="AlphaFoldDB" id="A0A4R6Y2T6"/>
<dbReference type="InterPro" id="IPR050706">
    <property type="entry name" value="Cyclic-di-GMP_PDE-like"/>
</dbReference>